<evidence type="ECO:0000256" key="3">
    <source>
        <dbReference type="ARBA" id="ARBA00022452"/>
    </source>
</evidence>
<keyword evidence="3 8" id="KW-1134">Transmembrane beta strand</keyword>
<evidence type="ECO:0000259" key="13">
    <source>
        <dbReference type="Pfam" id="PF07715"/>
    </source>
</evidence>
<dbReference type="AlphaFoldDB" id="A0A974NT26"/>
<evidence type="ECO:0000256" key="8">
    <source>
        <dbReference type="PROSITE-ProRule" id="PRU01360"/>
    </source>
</evidence>
<proteinExistence type="inferred from homology"/>
<dbReference type="InterPro" id="IPR012910">
    <property type="entry name" value="Plug_dom"/>
</dbReference>
<evidence type="ECO:0000313" key="14">
    <source>
        <dbReference type="EMBL" id="QQV76445.1"/>
    </source>
</evidence>
<evidence type="ECO:0000256" key="5">
    <source>
        <dbReference type="ARBA" id="ARBA00023077"/>
    </source>
</evidence>
<evidence type="ECO:0000256" key="1">
    <source>
        <dbReference type="ARBA" id="ARBA00004571"/>
    </source>
</evidence>
<evidence type="ECO:0000256" key="11">
    <source>
        <dbReference type="SAM" id="SignalP"/>
    </source>
</evidence>
<feature type="chain" id="PRO_5037754380" evidence="11">
    <location>
        <begin position="38"/>
        <end position="970"/>
    </location>
</feature>
<keyword evidence="6 8" id="KW-0472">Membrane</keyword>
<dbReference type="GO" id="GO:0009279">
    <property type="term" value="C:cell outer membrane"/>
    <property type="evidence" value="ECO:0007669"/>
    <property type="project" value="UniProtKB-SubCell"/>
</dbReference>
<dbReference type="InterPro" id="IPR039426">
    <property type="entry name" value="TonB-dep_rcpt-like"/>
</dbReference>
<protein>
    <submittedName>
        <fullName evidence="14">TonB-dependent receptor</fullName>
    </submittedName>
</protein>
<keyword evidence="7 8" id="KW-0998">Cell outer membrane</keyword>
<organism evidence="14 15">
    <name type="scientific">Sphingomonas aliaeris</name>
    <dbReference type="NCBI Taxonomy" id="2759526"/>
    <lineage>
        <taxon>Bacteria</taxon>
        <taxon>Pseudomonadati</taxon>
        <taxon>Pseudomonadota</taxon>
        <taxon>Alphaproteobacteria</taxon>
        <taxon>Sphingomonadales</taxon>
        <taxon>Sphingomonadaceae</taxon>
        <taxon>Sphingomonas</taxon>
    </lineage>
</organism>
<dbReference type="RefSeq" id="WP_202091751.1">
    <property type="nucleotide sequence ID" value="NZ_CP061035.1"/>
</dbReference>
<feature type="compositionally biased region" description="Basic and acidic residues" evidence="10">
    <location>
        <begin position="271"/>
        <end position="281"/>
    </location>
</feature>
<comment type="similarity">
    <text evidence="8 9">Belongs to the TonB-dependent receptor family.</text>
</comment>
<dbReference type="Gene3D" id="2.40.170.20">
    <property type="entry name" value="TonB-dependent receptor, beta-barrel domain"/>
    <property type="match status" value="1"/>
</dbReference>
<feature type="domain" description="TonB-dependent receptor-like beta-barrel" evidence="12">
    <location>
        <begin position="451"/>
        <end position="936"/>
    </location>
</feature>
<dbReference type="CDD" id="cd01347">
    <property type="entry name" value="ligand_gated_channel"/>
    <property type="match status" value="1"/>
</dbReference>
<evidence type="ECO:0000256" key="10">
    <source>
        <dbReference type="SAM" id="MobiDB-lite"/>
    </source>
</evidence>
<dbReference type="InterPro" id="IPR037066">
    <property type="entry name" value="Plug_dom_sf"/>
</dbReference>
<comment type="subcellular location">
    <subcellularLocation>
        <location evidence="1 8">Cell outer membrane</location>
        <topology evidence="1 8">Multi-pass membrane protein</topology>
    </subcellularLocation>
</comment>
<keyword evidence="15" id="KW-1185">Reference proteome</keyword>
<dbReference type="InterPro" id="IPR010104">
    <property type="entry name" value="TonB_rcpt_bac"/>
</dbReference>
<evidence type="ECO:0000256" key="7">
    <source>
        <dbReference type="ARBA" id="ARBA00023237"/>
    </source>
</evidence>
<dbReference type="InterPro" id="IPR036942">
    <property type="entry name" value="Beta-barrel_TonB_sf"/>
</dbReference>
<evidence type="ECO:0000256" key="6">
    <source>
        <dbReference type="ARBA" id="ARBA00023136"/>
    </source>
</evidence>
<dbReference type="PANTHER" id="PTHR40980:SF3">
    <property type="entry name" value="TONB-DEPENDENT RECEPTOR-LIKE BETA-BARREL DOMAIN-CONTAINING PROTEIN"/>
    <property type="match status" value="1"/>
</dbReference>
<accession>A0A974NT26</accession>
<dbReference type="InterPro" id="IPR000531">
    <property type="entry name" value="Beta-barrel_TonB"/>
</dbReference>
<name>A0A974NT26_9SPHN</name>
<evidence type="ECO:0000256" key="4">
    <source>
        <dbReference type="ARBA" id="ARBA00022692"/>
    </source>
</evidence>
<sequence length="970" mass="103536">MIRLTVSNARRTALLKSASAGALIVGLALPASAFAQAATTTNQTPETVTTATDPATGVEAPAQDPSVQEDVTADIVVTGYRASLNAAINAKREATGIVDVIKAEDIADFPDNNLAESIQRIPGVAINRDQGEGRNITVRGLGPVFTRVRINGIEGLSTTGGADASGGANRGRGFDFNVFASELFNSITVRKSASADVEEGSLGATVDLVTARPLDYKDDFTLAGSAQVGLNDLSNQVDPKLAALVSKKFADGTLGVLLSAAYSERGIREEGPSTVRWERGTDNGGFAPTSTLPQGAQQAYAFFHPRIPRYDSYQYKTERLGLTGSIQWQPSDSTLLTVDALYAKFKSQRSEQYLEAISFSRSGTGKPQTVILPGAVVDSNNSLVSGTFNNVDVRVESRYDELTTKFQQYTASLHHEFGERLTFDALGGYSKSAFANPIQTTVALDANNVQGYSYDFRDGRTPTFNYGNLNVRDPAAFTLAEIRLRPQYVDNDFRVGRAQLAYKLSDPLSIVIGGDYKKYNFSSEEYRRTSETDVAGLVGAGQLGPLSTLYSFSPDTALGGTPGTFVVPNLGAFANTLGIYSNTGRFALTGITNASARGNFTTVSERDIGGFGQLVYKGEVAGLDVKADAGLRFVETRQSSTGYQNTATGFLLVDVDRTYRNWLPSANLSVNLTPDFVVRAAAARVIARPNIGTLSPGGSFSVSGGNRTLSLGNPFVSPTKATDVDLSFEWYFSRGSSFVVGLFYKDISSFVATSTDTIPFNQLGLPESLLTGTNASATDLFTVTQPVDSPGGKLKGIEVGFQSQLKFLPGALSNLGVQANYTYVDSNIVYPLAAPVGSPTVTQPLVNLSKHSANGTLYYEDKIFSLRGSVAYRSGFLTSVPGRNGVPAGTGPVFNPNAGKPTFNDVEGTHGTINVDMSASVKVTENVSLTLEAINLTDEYVDQYIDSAADRLSVSHHTGRQFYFGARFKF</sequence>
<gene>
    <name evidence="14" type="ORF">H5J25_13355</name>
</gene>
<feature type="region of interest" description="Disordered" evidence="10">
    <location>
        <begin position="271"/>
        <end position="290"/>
    </location>
</feature>
<evidence type="ECO:0000256" key="2">
    <source>
        <dbReference type="ARBA" id="ARBA00022448"/>
    </source>
</evidence>
<keyword evidence="5 9" id="KW-0798">TonB box</keyword>
<dbReference type="Proteomes" id="UP000595894">
    <property type="component" value="Chromosome"/>
</dbReference>
<keyword evidence="4 8" id="KW-0812">Transmembrane</keyword>
<dbReference type="EMBL" id="CP061035">
    <property type="protein sequence ID" value="QQV76445.1"/>
    <property type="molecule type" value="Genomic_DNA"/>
</dbReference>
<dbReference type="PANTHER" id="PTHR40980">
    <property type="entry name" value="PLUG DOMAIN-CONTAINING PROTEIN"/>
    <property type="match status" value="1"/>
</dbReference>
<dbReference type="NCBIfam" id="TIGR01782">
    <property type="entry name" value="TonB-Xanth-Caul"/>
    <property type="match status" value="1"/>
</dbReference>
<dbReference type="SUPFAM" id="SSF56935">
    <property type="entry name" value="Porins"/>
    <property type="match status" value="1"/>
</dbReference>
<dbReference type="KEGG" id="sari:H5J25_13355"/>
<keyword evidence="14" id="KW-0675">Receptor</keyword>
<feature type="signal peptide" evidence="11">
    <location>
        <begin position="1"/>
        <end position="37"/>
    </location>
</feature>
<evidence type="ECO:0000256" key="9">
    <source>
        <dbReference type="RuleBase" id="RU003357"/>
    </source>
</evidence>
<reference evidence="15" key="1">
    <citation type="submission" date="2020-09" db="EMBL/GenBank/DDBJ databases">
        <title>Sphingomonas sp., a new species isolated from pork steak.</title>
        <authorList>
            <person name="Heidler von Heilborn D."/>
        </authorList>
    </citation>
    <scope>NUCLEOTIDE SEQUENCE [LARGE SCALE GENOMIC DNA]</scope>
</reference>
<dbReference type="Gene3D" id="2.170.130.10">
    <property type="entry name" value="TonB-dependent receptor, plug domain"/>
    <property type="match status" value="1"/>
</dbReference>
<feature type="compositionally biased region" description="Low complexity" evidence="10">
    <location>
        <begin position="38"/>
        <end position="52"/>
    </location>
</feature>
<dbReference type="Pfam" id="PF07715">
    <property type="entry name" value="Plug"/>
    <property type="match status" value="1"/>
</dbReference>
<dbReference type="PROSITE" id="PS52016">
    <property type="entry name" value="TONB_DEPENDENT_REC_3"/>
    <property type="match status" value="1"/>
</dbReference>
<feature type="region of interest" description="Disordered" evidence="10">
    <location>
        <begin position="38"/>
        <end position="66"/>
    </location>
</feature>
<dbReference type="Pfam" id="PF00593">
    <property type="entry name" value="TonB_dep_Rec_b-barrel"/>
    <property type="match status" value="1"/>
</dbReference>
<feature type="domain" description="TonB-dependent receptor plug" evidence="13">
    <location>
        <begin position="91"/>
        <end position="204"/>
    </location>
</feature>
<keyword evidence="2 8" id="KW-0813">Transport</keyword>
<evidence type="ECO:0000259" key="12">
    <source>
        <dbReference type="Pfam" id="PF00593"/>
    </source>
</evidence>
<evidence type="ECO:0000313" key="15">
    <source>
        <dbReference type="Proteomes" id="UP000595894"/>
    </source>
</evidence>
<keyword evidence="11" id="KW-0732">Signal</keyword>